<dbReference type="SUPFAM" id="SSF53335">
    <property type="entry name" value="S-adenosyl-L-methionine-dependent methyltransferases"/>
    <property type="match status" value="1"/>
</dbReference>
<gene>
    <name evidence="6" type="ORF">GCM10009716_04910</name>
</gene>
<reference evidence="6 7" key="1">
    <citation type="journal article" date="2019" name="Int. J. Syst. Evol. Microbiol.">
        <title>The Global Catalogue of Microorganisms (GCM) 10K type strain sequencing project: providing services to taxonomists for standard genome sequencing and annotation.</title>
        <authorList>
            <consortium name="The Broad Institute Genomics Platform"/>
            <consortium name="The Broad Institute Genome Sequencing Center for Infectious Disease"/>
            <person name="Wu L."/>
            <person name="Ma J."/>
        </authorList>
    </citation>
    <scope>NUCLEOTIDE SEQUENCE [LARGE SCALE GENOMIC DNA]</scope>
    <source>
        <strain evidence="6 7">JCM 13581</strain>
    </source>
</reference>
<dbReference type="Gene3D" id="3.40.50.150">
    <property type="entry name" value="Vaccinia Virus protein VP39"/>
    <property type="match status" value="1"/>
</dbReference>
<proteinExistence type="predicted"/>
<sequence length="342" mass="36522">MTATVTTVPQHLRAGLDRLLDGLPPSRAAAAVERLIAGYRGQSPAGAPELRDRADAVAYAAYRMPATFEAVAAALGQLADRLPGWTPGSHLDIGGGTGAALWAAAAVWPGERETTVLDRSAPALELGRELAAPSPLPALRGARWQRERLGERPQFPHTGLVTVSYLLGELPRGAQDTLVDAVAAAGRAVVLIEPGTPAGYLRIRAARDRLTAAGLRVLAPCPHSGQCPVAVGSDWCHFAARVSRSALHRRVKGGSLGHEDEKFSWVAAVRRDLPDAADEPDGTGASRVVRRPQLRKGQVLLELCTPGGELRRETVTKRDKERYRRARDTTWGDGWPPAGTED</sequence>
<comment type="caution">
    <text evidence="6">The sequence shown here is derived from an EMBL/GenBank/DDBJ whole genome shotgun (WGS) entry which is preliminary data.</text>
</comment>
<keyword evidence="1" id="KW-0479">Metal-binding</keyword>
<keyword evidence="2" id="KW-0809">Transit peptide</keyword>
<evidence type="ECO:0000256" key="5">
    <source>
        <dbReference type="SAM" id="MobiDB-lite"/>
    </source>
</evidence>
<keyword evidence="7" id="KW-1185">Reference proteome</keyword>
<evidence type="ECO:0000256" key="3">
    <source>
        <dbReference type="ARBA" id="ARBA00023004"/>
    </source>
</evidence>
<evidence type="ECO:0000313" key="6">
    <source>
        <dbReference type="EMBL" id="GAA1897986.1"/>
    </source>
</evidence>
<dbReference type="Proteomes" id="UP001501303">
    <property type="component" value="Unassembled WGS sequence"/>
</dbReference>
<accession>A0ABN2NUH9</accession>
<evidence type="ECO:0000256" key="1">
    <source>
        <dbReference type="ARBA" id="ARBA00022723"/>
    </source>
</evidence>
<dbReference type="InterPro" id="IPR029063">
    <property type="entry name" value="SAM-dependent_MTases_sf"/>
</dbReference>
<feature type="region of interest" description="Disordered" evidence="5">
    <location>
        <begin position="312"/>
        <end position="342"/>
    </location>
</feature>
<evidence type="ECO:0000313" key="7">
    <source>
        <dbReference type="Proteomes" id="UP001501303"/>
    </source>
</evidence>
<dbReference type="PANTHER" id="PTHR13184">
    <property type="entry name" value="37S RIBOSOMAL PROTEIN S22"/>
    <property type="match status" value="1"/>
</dbReference>
<keyword evidence="3" id="KW-0408">Iron</keyword>
<dbReference type="PANTHER" id="PTHR13184:SF5">
    <property type="entry name" value="METHYLTRANSFERASE-LIKE PROTEIN 17, MITOCHONDRIAL"/>
    <property type="match status" value="1"/>
</dbReference>
<dbReference type="Pfam" id="PF09243">
    <property type="entry name" value="Rsm22"/>
    <property type="match status" value="1"/>
</dbReference>
<evidence type="ECO:0000256" key="2">
    <source>
        <dbReference type="ARBA" id="ARBA00022946"/>
    </source>
</evidence>
<dbReference type="RefSeq" id="WP_344258410.1">
    <property type="nucleotide sequence ID" value="NZ_BAAAMJ010000004.1"/>
</dbReference>
<name>A0ABN2NUH9_9ACTN</name>
<feature type="compositionally biased region" description="Basic and acidic residues" evidence="5">
    <location>
        <begin position="312"/>
        <end position="330"/>
    </location>
</feature>
<protein>
    <submittedName>
        <fullName evidence="6">Small ribosomal subunit Rsm22 family protein</fullName>
    </submittedName>
</protein>
<dbReference type="InterPro" id="IPR052571">
    <property type="entry name" value="Mt_RNA_Methyltransferase"/>
</dbReference>
<dbReference type="EMBL" id="BAAAMJ010000004">
    <property type="protein sequence ID" value="GAA1897986.1"/>
    <property type="molecule type" value="Genomic_DNA"/>
</dbReference>
<dbReference type="InterPro" id="IPR015324">
    <property type="entry name" value="Ribosomal_Rsm22-like"/>
</dbReference>
<keyword evidence="4" id="KW-0411">Iron-sulfur</keyword>
<evidence type="ECO:0000256" key="4">
    <source>
        <dbReference type="ARBA" id="ARBA00023014"/>
    </source>
</evidence>
<organism evidence="6 7">
    <name type="scientific">Streptomyces sodiiphilus</name>
    <dbReference type="NCBI Taxonomy" id="226217"/>
    <lineage>
        <taxon>Bacteria</taxon>
        <taxon>Bacillati</taxon>
        <taxon>Actinomycetota</taxon>
        <taxon>Actinomycetes</taxon>
        <taxon>Kitasatosporales</taxon>
        <taxon>Streptomycetaceae</taxon>
        <taxon>Streptomyces</taxon>
    </lineage>
</organism>